<evidence type="ECO:0000256" key="13">
    <source>
        <dbReference type="ARBA" id="ARBA00023136"/>
    </source>
</evidence>
<evidence type="ECO:0000256" key="11">
    <source>
        <dbReference type="ARBA" id="ARBA00022989"/>
    </source>
</evidence>
<evidence type="ECO:0000259" key="15">
    <source>
        <dbReference type="Pfam" id="PF03372"/>
    </source>
</evidence>
<sequence>MTSETSANILTLNCWGIPYVSKHRTARMSAIAETCASREYDIICLQEVWSESDFKTIKAKVQEVLPYSHYFYSGVMGSGICILSRYPIHEVMFHKWPLNGYVHKIHHGDWFGGKGVGLCKIKIRDMFVNIYVVHLHAEYNRENDEYKAHRVLQAFDTAQFVRMTSGGADAVILTGDLNTEPQDLAYRIIRGVAGLTDACPNSVSHIGTNECANNSYTTSKIARTRPEGKRIDYILYLDSSAIKAEITNYELPLPNRVPYKDFSYSDHEAVTATLKFTSGEHTVKDFDVTDSLKEAKGVCETALKSVQRQRFWYLLSCCILFIPLIWSLGLNCINTSIGIDIGLNILRVFLTAIFCYTMFMSSIWNSVEKNALKAGCLAIEIYLTKLNSDRMPNSRDKVDTSEKQ</sequence>
<dbReference type="PANTHER" id="PTHR16320:SF24">
    <property type="entry name" value="PHOSPHODIESTERASE, PUTATIVE-RELATED"/>
    <property type="match status" value="1"/>
</dbReference>
<keyword evidence="10" id="KW-0746">Sphingolipid metabolism</keyword>
<evidence type="ECO:0000256" key="12">
    <source>
        <dbReference type="ARBA" id="ARBA00023098"/>
    </source>
</evidence>
<keyword evidence="9" id="KW-0460">Magnesium</keyword>
<dbReference type="SUPFAM" id="SSF56219">
    <property type="entry name" value="DNase I-like"/>
    <property type="match status" value="1"/>
</dbReference>
<evidence type="ECO:0000256" key="8">
    <source>
        <dbReference type="ARBA" id="ARBA00022801"/>
    </source>
</evidence>
<dbReference type="GO" id="GO:0006665">
    <property type="term" value="P:sphingolipid metabolic process"/>
    <property type="evidence" value="ECO:0007669"/>
    <property type="project" value="UniProtKB-KW"/>
</dbReference>
<dbReference type="OrthoDB" id="387657at2759"/>
<evidence type="ECO:0000256" key="7">
    <source>
        <dbReference type="ARBA" id="ARBA00022723"/>
    </source>
</evidence>
<keyword evidence="8" id="KW-0378">Hydrolase</keyword>
<dbReference type="GO" id="GO:0016020">
    <property type="term" value="C:membrane"/>
    <property type="evidence" value="ECO:0007669"/>
    <property type="project" value="UniProtKB-SubCell"/>
</dbReference>
<evidence type="ECO:0000256" key="1">
    <source>
        <dbReference type="ARBA" id="ARBA00004141"/>
    </source>
</evidence>
<accession>A0A6P3XPM7</accession>
<comment type="subcellular location">
    <subcellularLocation>
        <location evidence="1">Membrane</location>
        <topology evidence="1">Multi-pass membrane protein</topology>
    </subcellularLocation>
</comment>
<dbReference type="Pfam" id="PF03372">
    <property type="entry name" value="Exo_endo_phos"/>
    <property type="match status" value="1"/>
</dbReference>
<dbReference type="CTD" id="38396"/>
<evidence type="ECO:0000256" key="5">
    <source>
        <dbReference type="ARBA" id="ARBA00012369"/>
    </source>
</evidence>
<feature type="transmembrane region" description="Helical" evidence="14">
    <location>
        <begin position="345"/>
        <end position="364"/>
    </location>
</feature>
<dbReference type="Proteomes" id="UP000515204">
    <property type="component" value="Unplaced"/>
</dbReference>
<dbReference type="GeneID" id="106747143"/>
<evidence type="ECO:0000256" key="2">
    <source>
        <dbReference type="ARBA" id="ARBA00004760"/>
    </source>
</evidence>
<gene>
    <name evidence="17" type="primary">LOC106747143</name>
</gene>
<dbReference type="InterPro" id="IPR038772">
    <property type="entry name" value="Sph/SMPD2-like"/>
</dbReference>
<evidence type="ECO:0000256" key="3">
    <source>
        <dbReference type="ARBA" id="ARBA00004991"/>
    </source>
</evidence>
<dbReference type="AlphaFoldDB" id="A0A6P3XPM7"/>
<dbReference type="KEGG" id="dqu:106747143"/>
<keyword evidence="12" id="KW-0443">Lipid metabolism</keyword>
<proteinExistence type="inferred from homology"/>
<keyword evidence="7" id="KW-0479">Metal-binding</keyword>
<dbReference type="PANTHER" id="PTHR16320">
    <property type="entry name" value="SPHINGOMYELINASE FAMILY MEMBER"/>
    <property type="match status" value="1"/>
</dbReference>
<keyword evidence="11 14" id="KW-1133">Transmembrane helix</keyword>
<evidence type="ECO:0000256" key="6">
    <source>
        <dbReference type="ARBA" id="ARBA00022692"/>
    </source>
</evidence>
<comment type="similarity">
    <text evidence="4">Belongs to the neutral sphingomyelinase family.</text>
</comment>
<dbReference type="InterPro" id="IPR005135">
    <property type="entry name" value="Endo/exonuclease/phosphatase"/>
</dbReference>
<dbReference type="Gene3D" id="3.60.10.10">
    <property type="entry name" value="Endonuclease/exonuclease/phosphatase"/>
    <property type="match status" value="1"/>
</dbReference>
<evidence type="ECO:0000256" key="9">
    <source>
        <dbReference type="ARBA" id="ARBA00022842"/>
    </source>
</evidence>
<evidence type="ECO:0000313" key="16">
    <source>
        <dbReference type="Proteomes" id="UP000515204"/>
    </source>
</evidence>
<keyword evidence="16" id="KW-1185">Reference proteome</keyword>
<dbReference type="InterPro" id="IPR036691">
    <property type="entry name" value="Endo/exonu/phosph_ase_sf"/>
</dbReference>
<keyword evidence="13 14" id="KW-0472">Membrane</keyword>
<reference evidence="17" key="1">
    <citation type="submission" date="2025-08" db="UniProtKB">
        <authorList>
            <consortium name="RefSeq"/>
        </authorList>
    </citation>
    <scope>IDENTIFICATION</scope>
</reference>
<evidence type="ECO:0000256" key="10">
    <source>
        <dbReference type="ARBA" id="ARBA00022919"/>
    </source>
</evidence>
<comment type="pathway">
    <text evidence="2">Lipid metabolism; sphingolipid metabolism.</text>
</comment>
<dbReference type="GO" id="GO:0046872">
    <property type="term" value="F:metal ion binding"/>
    <property type="evidence" value="ECO:0007669"/>
    <property type="project" value="UniProtKB-KW"/>
</dbReference>
<dbReference type="RefSeq" id="XP_014479964.1">
    <property type="nucleotide sequence ID" value="XM_014624478.1"/>
</dbReference>
<comment type="pathway">
    <text evidence="3">Sphingolipid metabolism.</text>
</comment>
<evidence type="ECO:0000256" key="14">
    <source>
        <dbReference type="SAM" id="Phobius"/>
    </source>
</evidence>
<feature type="domain" description="Endonuclease/exonuclease/phosphatase" evidence="15">
    <location>
        <begin position="10"/>
        <end position="236"/>
    </location>
</feature>
<evidence type="ECO:0000256" key="4">
    <source>
        <dbReference type="ARBA" id="ARBA00006335"/>
    </source>
</evidence>
<keyword evidence="6 14" id="KW-0812">Transmembrane</keyword>
<dbReference type="EC" id="3.1.4.12" evidence="5"/>
<name>A0A6P3XPM7_DINQU</name>
<evidence type="ECO:0000313" key="17">
    <source>
        <dbReference type="RefSeq" id="XP_014479964.1"/>
    </source>
</evidence>
<feature type="transmembrane region" description="Helical" evidence="14">
    <location>
        <begin position="311"/>
        <end position="333"/>
    </location>
</feature>
<organism evidence="16 17">
    <name type="scientific">Dinoponera quadriceps</name>
    <name type="common">South American ant</name>
    <dbReference type="NCBI Taxonomy" id="609295"/>
    <lineage>
        <taxon>Eukaryota</taxon>
        <taxon>Metazoa</taxon>
        <taxon>Ecdysozoa</taxon>
        <taxon>Arthropoda</taxon>
        <taxon>Hexapoda</taxon>
        <taxon>Insecta</taxon>
        <taxon>Pterygota</taxon>
        <taxon>Neoptera</taxon>
        <taxon>Endopterygota</taxon>
        <taxon>Hymenoptera</taxon>
        <taxon>Apocrita</taxon>
        <taxon>Aculeata</taxon>
        <taxon>Formicoidea</taxon>
        <taxon>Formicidae</taxon>
        <taxon>Ponerinae</taxon>
        <taxon>Ponerini</taxon>
        <taxon>Dinoponera</taxon>
    </lineage>
</organism>
<protein>
    <recommendedName>
        <fullName evidence="5">sphingomyelin phosphodiesterase</fullName>
        <ecNumber evidence="5">3.1.4.12</ecNumber>
    </recommendedName>
</protein>
<dbReference type="GO" id="GO:0004767">
    <property type="term" value="F:sphingomyelin phosphodiesterase activity"/>
    <property type="evidence" value="ECO:0007669"/>
    <property type="project" value="UniProtKB-EC"/>
</dbReference>